<feature type="region of interest" description="Disordered" evidence="7">
    <location>
        <begin position="419"/>
        <end position="444"/>
    </location>
</feature>
<dbReference type="Proteomes" id="UP001438707">
    <property type="component" value="Unassembled WGS sequence"/>
</dbReference>
<name>A0AAW1S1B4_9CHLO</name>
<feature type="transmembrane region" description="Helical" evidence="8">
    <location>
        <begin position="124"/>
        <end position="153"/>
    </location>
</feature>
<feature type="compositionally biased region" description="Polar residues" evidence="7">
    <location>
        <begin position="425"/>
        <end position="436"/>
    </location>
</feature>
<gene>
    <name evidence="12" type="ORF">WJX74_003958</name>
</gene>
<evidence type="ECO:0000256" key="4">
    <source>
        <dbReference type="ARBA" id="ARBA00022692"/>
    </source>
</evidence>
<feature type="transmembrane region" description="Helical" evidence="8">
    <location>
        <begin position="1269"/>
        <end position="1291"/>
    </location>
</feature>
<dbReference type="InterPro" id="IPR027815">
    <property type="entry name" value="CSC1/OSCA1-like_cyt"/>
</dbReference>
<feature type="transmembrane region" description="Helical" evidence="8">
    <location>
        <begin position="1214"/>
        <end position="1239"/>
    </location>
</feature>
<feature type="transmembrane region" description="Helical" evidence="8">
    <location>
        <begin position="1059"/>
        <end position="1081"/>
    </location>
</feature>
<dbReference type="GO" id="GO:0005886">
    <property type="term" value="C:plasma membrane"/>
    <property type="evidence" value="ECO:0007669"/>
    <property type="project" value="TreeGrafter"/>
</dbReference>
<dbReference type="Pfam" id="PF02714">
    <property type="entry name" value="RSN1_7TM"/>
    <property type="match status" value="1"/>
</dbReference>
<evidence type="ECO:0000256" key="3">
    <source>
        <dbReference type="ARBA" id="ARBA00022448"/>
    </source>
</evidence>
<dbReference type="EMBL" id="JALJOS010000004">
    <property type="protein sequence ID" value="KAK9840135.1"/>
    <property type="molecule type" value="Genomic_DNA"/>
</dbReference>
<feature type="domain" description="CSC1/OSCA1-like N-terminal transmembrane" evidence="10">
    <location>
        <begin position="49"/>
        <end position="212"/>
    </location>
</feature>
<feature type="region of interest" description="Disordered" evidence="7">
    <location>
        <begin position="295"/>
        <end position="336"/>
    </location>
</feature>
<organism evidence="12 13">
    <name type="scientific">Apatococcus lobatus</name>
    <dbReference type="NCBI Taxonomy" id="904363"/>
    <lineage>
        <taxon>Eukaryota</taxon>
        <taxon>Viridiplantae</taxon>
        <taxon>Chlorophyta</taxon>
        <taxon>core chlorophytes</taxon>
        <taxon>Trebouxiophyceae</taxon>
        <taxon>Chlorellales</taxon>
        <taxon>Chlorellaceae</taxon>
        <taxon>Apatococcus</taxon>
    </lineage>
</organism>
<evidence type="ECO:0000256" key="7">
    <source>
        <dbReference type="SAM" id="MobiDB-lite"/>
    </source>
</evidence>
<feature type="compositionally biased region" description="Low complexity" evidence="7">
    <location>
        <begin position="651"/>
        <end position="664"/>
    </location>
</feature>
<accession>A0AAW1S1B4</accession>
<keyword evidence="13" id="KW-1185">Reference proteome</keyword>
<dbReference type="GO" id="GO:0005227">
    <property type="term" value="F:calcium-activated cation channel activity"/>
    <property type="evidence" value="ECO:0007669"/>
    <property type="project" value="InterPro"/>
</dbReference>
<feature type="transmembrane region" description="Helical" evidence="8">
    <location>
        <begin position="1101"/>
        <end position="1124"/>
    </location>
</feature>
<sequence length="1371" mass="151143">MNSSSPALAPGPAAANASAPSPAGAAYLNKLDCAKGNYACNAQVTDNQIVTSIWFDLIFGALFLLLFGLLRGKFAIYRSRELLPQVWIKPPPMPLGGFNHLWSWLAPIFTTSDMDLLHSAGLDALVISWVNLLGIQIFLPLAILGCIALMPVYKVQGDRVRRNELEDVSSVASTSSFMKLTASNLGHGSAYYWFPFVFVYVATAWICWLLTRYYKSYLVLRQRYVMCGEEEVNEWTQQYVGERPSKARQLQGRQNPLRQIRRLVDPTVLDSIVEEGPELEHKGLASASVQRLARMTAKPSLSSAGSSSTGSGGSPRSRPSMRRRKGSPLRPKVLARGPFADADAAGLTIHGSIDNVGLSHQVGVGHLPARHSLESRAMDQQGTMHVGGIHADLRRTIGSTVPLVSNVQDSSLLSPRDSMIAQQPEHPSSASQSPESATARRPVAEAAEQAHLILSRHSWLGLNSPSAVLQAAHLPAGSSSEAAHPLSDGIGPPEGCIEAGSLPLPRYPPRLRRPVAEAQEVSLASPAVDGEELTAGLPVRESLAESTTPLNGRDALPASAGLHQAHALPSQAMGNGALESRPNSASAPGQQLQKLPSPDKGPWWRRRFLTSGPGTSGIGTPTTPRLKHSDGATSPMAVIHPHLAMVRDQLQADQDAASDALSQDTVPPSAFPPVSISRYETRDLELGDRDHAPMVRWWRNEVPNKHLEDDEKSLVGKPPVRFRKVVNTTTDDGRMIGVNAQQYAVLVMDVPNLARERAKLAKRQERAEAKTAKRQKRTEAKEARRASAAGSWWPGLRQRHATSGKHPAQPDAITNADLKSVAQKPVKPRDDTADFVLEEKGSTISEQVRGLAGNSNLPAPFLQSALHQAAHADEAEDFHEVDDMDAELLVGETFRRLFPESFQHVMPIRNHQSVDQLLIAWDQACAQLERAEASYEKIGGVRRPTHRLRCCGNVEPEVDSINFWAARVRQLESDIVEERQKEAPGPEEVCWTTLWRDWRTREIREIVSIPFIVFMMLVPVGLFTGAVAQLTVAICGSSGFFNNFYSSWYCGSNSVWRSLVTGALPPILLTLWQALVMPNAFYRLAVIESQSVSLSALDRRIATLFVFWDVFNVFLGGMFAGSAFSQLGVIINKPGSIPSVIGTALPASSNFFINTLILKAFTMMPLRMFFPHIGALAALFQAMGCCKPKSERDRFMTLSPHSIRHGREVGSMMLVFVIALAYASSSPLIMVFALAYFFASWIMWRHHLLYIYERCYESGGRMWDKVFDYMIWCLFILEFFTACILLANAAFVQMSILLATMTPFLWKFNRYCKVRYAHAVRHMPLETAANAPTAHIDPFIYMPPALRSRAQGWYPECGKAWEAWGMPAYTF</sequence>
<feature type="region of interest" description="Disordered" evidence="7">
    <location>
        <begin position="651"/>
        <end position="674"/>
    </location>
</feature>
<evidence type="ECO:0000259" key="11">
    <source>
        <dbReference type="Pfam" id="PF14703"/>
    </source>
</evidence>
<feature type="transmembrane region" description="Helical" evidence="8">
    <location>
        <begin position="190"/>
        <end position="211"/>
    </location>
</feature>
<evidence type="ECO:0000259" key="10">
    <source>
        <dbReference type="Pfam" id="PF13967"/>
    </source>
</evidence>
<evidence type="ECO:0000313" key="12">
    <source>
        <dbReference type="EMBL" id="KAK9840135.1"/>
    </source>
</evidence>
<dbReference type="InterPro" id="IPR003864">
    <property type="entry name" value="CSC1/OSCA1-like_7TM"/>
</dbReference>
<evidence type="ECO:0000256" key="2">
    <source>
        <dbReference type="ARBA" id="ARBA00007779"/>
    </source>
</evidence>
<feature type="compositionally biased region" description="Low complexity" evidence="7">
    <location>
        <begin position="299"/>
        <end position="318"/>
    </location>
</feature>
<keyword evidence="4 8" id="KW-0812">Transmembrane</keyword>
<evidence type="ECO:0000256" key="8">
    <source>
        <dbReference type="SAM" id="Phobius"/>
    </source>
</evidence>
<feature type="region of interest" description="Disordered" evidence="7">
    <location>
        <begin position="761"/>
        <end position="814"/>
    </location>
</feature>
<dbReference type="PANTHER" id="PTHR13018:SF5">
    <property type="entry name" value="RE44586P"/>
    <property type="match status" value="1"/>
</dbReference>
<comment type="similarity">
    <text evidence="2">Belongs to the CSC1 (TC 1.A.17) family.</text>
</comment>
<feature type="region of interest" description="Disordered" evidence="7">
    <location>
        <begin position="573"/>
        <end position="629"/>
    </location>
</feature>
<feature type="transmembrane region" description="Helical" evidence="8">
    <location>
        <begin position="49"/>
        <end position="70"/>
    </location>
</feature>
<evidence type="ECO:0000259" key="9">
    <source>
        <dbReference type="Pfam" id="PF02714"/>
    </source>
</evidence>
<dbReference type="Pfam" id="PF14703">
    <property type="entry name" value="PHM7_cyt"/>
    <property type="match status" value="1"/>
</dbReference>
<comment type="caution">
    <text evidence="12">The sequence shown here is derived from an EMBL/GenBank/DDBJ whole genome shotgun (WGS) entry which is preliminary data.</text>
</comment>
<proteinExistence type="inferred from homology"/>
<dbReference type="InterPro" id="IPR045122">
    <property type="entry name" value="Csc1-like"/>
</dbReference>
<evidence type="ECO:0000256" key="5">
    <source>
        <dbReference type="ARBA" id="ARBA00022989"/>
    </source>
</evidence>
<keyword evidence="6 8" id="KW-0472">Membrane</keyword>
<protein>
    <submittedName>
        <fullName evidence="12">Uncharacterized protein</fullName>
    </submittedName>
</protein>
<dbReference type="InterPro" id="IPR032880">
    <property type="entry name" value="CSC1/OSCA1-like_N"/>
</dbReference>
<feature type="compositionally biased region" description="Polar residues" evidence="7">
    <location>
        <begin position="581"/>
        <end position="594"/>
    </location>
</feature>
<feature type="compositionally biased region" description="Basic and acidic residues" evidence="7">
    <location>
        <begin position="761"/>
        <end position="785"/>
    </location>
</feature>
<feature type="transmembrane region" description="Helical" evidence="8">
    <location>
        <begin position="1006"/>
        <end position="1039"/>
    </location>
</feature>
<evidence type="ECO:0000256" key="1">
    <source>
        <dbReference type="ARBA" id="ARBA00004141"/>
    </source>
</evidence>
<dbReference type="Pfam" id="PF13967">
    <property type="entry name" value="RSN1_TM"/>
    <property type="match status" value="1"/>
</dbReference>
<feature type="domain" description="CSC1/OSCA1-like 7TM region" evidence="9">
    <location>
        <begin position="1047"/>
        <end position="1282"/>
    </location>
</feature>
<evidence type="ECO:0000313" key="13">
    <source>
        <dbReference type="Proteomes" id="UP001438707"/>
    </source>
</evidence>
<reference evidence="12 13" key="1">
    <citation type="journal article" date="2024" name="Nat. Commun.">
        <title>Phylogenomics reveals the evolutionary origins of lichenization in chlorophyte algae.</title>
        <authorList>
            <person name="Puginier C."/>
            <person name="Libourel C."/>
            <person name="Otte J."/>
            <person name="Skaloud P."/>
            <person name="Haon M."/>
            <person name="Grisel S."/>
            <person name="Petersen M."/>
            <person name="Berrin J.G."/>
            <person name="Delaux P.M."/>
            <person name="Dal Grande F."/>
            <person name="Keller J."/>
        </authorList>
    </citation>
    <scope>NUCLEOTIDE SEQUENCE [LARGE SCALE GENOMIC DNA]</scope>
    <source>
        <strain evidence="12 13">SAG 2145</strain>
    </source>
</reference>
<keyword evidence="5 8" id="KW-1133">Transmembrane helix</keyword>
<keyword evidence="3" id="KW-0813">Transport</keyword>
<feature type="transmembrane region" description="Helical" evidence="8">
    <location>
        <begin position="1136"/>
        <end position="1158"/>
    </location>
</feature>
<comment type="subcellular location">
    <subcellularLocation>
        <location evidence="1">Membrane</location>
        <topology evidence="1">Multi-pass membrane protein</topology>
    </subcellularLocation>
</comment>
<feature type="compositionally biased region" description="Low complexity" evidence="7">
    <location>
        <begin position="610"/>
        <end position="624"/>
    </location>
</feature>
<evidence type="ECO:0000256" key="6">
    <source>
        <dbReference type="ARBA" id="ARBA00023136"/>
    </source>
</evidence>
<feature type="domain" description="CSC1/OSCA1-like cytosolic" evidence="11">
    <location>
        <begin position="890"/>
        <end position="986"/>
    </location>
</feature>
<dbReference type="PANTHER" id="PTHR13018">
    <property type="entry name" value="PROBABLE MEMBRANE PROTEIN DUF221-RELATED"/>
    <property type="match status" value="1"/>
</dbReference>